<keyword evidence="3" id="KW-0472">Membrane</keyword>
<dbReference type="Gene3D" id="1.10.510.10">
    <property type="entry name" value="Transferase(Phosphotransferase) domain 1"/>
    <property type="match status" value="1"/>
</dbReference>
<dbReference type="EMBL" id="JALJOT010000004">
    <property type="protein sequence ID" value="KAK9916138.1"/>
    <property type="molecule type" value="Genomic_DNA"/>
</dbReference>
<dbReference type="PANTHER" id="PTHR44329:SF214">
    <property type="entry name" value="PROTEIN KINASE DOMAIN-CONTAINING PROTEIN"/>
    <property type="match status" value="1"/>
</dbReference>
<dbReference type="PANTHER" id="PTHR44329">
    <property type="entry name" value="SERINE/THREONINE-PROTEIN KINASE TNNI3K-RELATED"/>
    <property type="match status" value="1"/>
</dbReference>
<comment type="caution">
    <text evidence="5">The sequence shown here is derived from an EMBL/GenBank/DDBJ whole genome shotgun (WGS) entry which is preliminary data.</text>
</comment>
<dbReference type="PROSITE" id="PS00107">
    <property type="entry name" value="PROTEIN_KINASE_ATP"/>
    <property type="match status" value="1"/>
</dbReference>
<feature type="binding site" evidence="1">
    <location>
        <position position="121"/>
    </location>
    <ligand>
        <name>ATP</name>
        <dbReference type="ChEBI" id="CHEBI:30616"/>
    </ligand>
</feature>
<keyword evidence="3" id="KW-1133">Transmembrane helix</keyword>
<dbReference type="SUPFAM" id="SSF56112">
    <property type="entry name" value="Protein kinase-like (PK-like)"/>
    <property type="match status" value="1"/>
</dbReference>
<dbReference type="InterPro" id="IPR017441">
    <property type="entry name" value="Protein_kinase_ATP_BS"/>
</dbReference>
<feature type="transmembrane region" description="Helical" evidence="3">
    <location>
        <begin position="12"/>
        <end position="31"/>
    </location>
</feature>
<keyword evidence="1" id="KW-0067">ATP-binding</keyword>
<name>A0ABR2YW67_9CHLO</name>
<evidence type="ECO:0000256" key="1">
    <source>
        <dbReference type="PROSITE-ProRule" id="PRU10141"/>
    </source>
</evidence>
<evidence type="ECO:0000259" key="4">
    <source>
        <dbReference type="PROSITE" id="PS50011"/>
    </source>
</evidence>
<feature type="domain" description="Protein kinase" evidence="4">
    <location>
        <begin position="94"/>
        <end position="522"/>
    </location>
</feature>
<dbReference type="PROSITE" id="PS00109">
    <property type="entry name" value="PROTEIN_KINASE_TYR"/>
    <property type="match status" value="1"/>
</dbReference>
<dbReference type="PROSITE" id="PS50011">
    <property type="entry name" value="PROTEIN_KINASE_DOM"/>
    <property type="match status" value="1"/>
</dbReference>
<organism evidence="5 6">
    <name type="scientific">Coccomyxa subellipsoidea</name>
    <dbReference type="NCBI Taxonomy" id="248742"/>
    <lineage>
        <taxon>Eukaryota</taxon>
        <taxon>Viridiplantae</taxon>
        <taxon>Chlorophyta</taxon>
        <taxon>core chlorophytes</taxon>
        <taxon>Trebouxiophyceae</taxon>
        <taxon>Trebouxiophyceae incertae sedis</taxon>
        <taxon>Coccomyxaceae</taxon>
        <taxon>Coccomyxa</taxon>
    </lineage>
</organism>
<keyword evidence="3" id="KW-0812">Transmembrane</keyword>
<keyword evidence="6" id="KW-1185">Reference proteome</keyword>
<evidence type="ECO:0000313" key="6">
    <source>
        <dbReference type="Proteomes" id="UP001491310"/>
    </source>
</evidence>
<dbReference type="InterPro" id="IPR001245">
    <property type="entry name" value="Ser-Thr/Tyr_kinase_cat_dom"/>
</dbReference>
<proteinExistence type="predicted"/>
<evidence type="ECO:0000256" key="3">
    <source>
        <dbReference type="SAM" id="Phobius"/>
    </source>
</evidence>
<reference evidence="5 6" key="1">
    <citation type="journal article" date="2024" name="Nat. Commun.">
        <title>Phylogenomics reveals the evolutionary origins of lichenization in chlorophyte algae.</title>
        <authorList>
            <person name="Puginier C."/>
            <person name="Libourel C."/>
            <person name="Otte J."/>
            <person name="Skaloud P."/>
            <person name="Haon M."/>
            <person name="Grisel S."/>
            <person name="Petersen M."/>
            <person name="Berrin J.G."/>
            <person name="Delaux P.M."/>
            <person name="Dal Grande F."/>
            <person name="Keller J."/>
        </authorList>
    </citation>
    <scope>NUCLEOTIDE SEQUENCE [LARGE SCALE GENOMIC DNA]</scope>
    <source>
        <strain evidence="5 6">SAG 216-7</strain>
    </source>
</reference>
<dbReference type="InterPro" id="IPR000719">
    <property type="entry name" value="Prot_kinase_dom"/>
</dbReference>
<dbReference type="Gene3D" id="3.30.200.20">
    <property type="entry name" value="Phosphorylase Kinase, domain 1"/>
    <property type="match status" value="1"/>
</dbReference>
<dbReference type="PRINTS" id="PR00109">
    <property type="entry name" value="TYRKINASE"/>
</dbReference>
<feature type="region of interest" description="Disordered" evidence="2">
    <location>
        <begin position="229"/>
        <end position="315"/>
    </location>
</feature>
<accession>A0ABR2YW67</accession>
<feature type="transmembrane region" description="Helical" evidence="3">
    <location>
        <begin position="43"/>
        <end position="64"/>
    </location>
</feature>
<feature type="region of interest" description="Disordered" evidence="2">
    <location>
        <begin position="170"/>
        <end position="206"/>
    </location>
</feature>
<keyword evidence="1" id="KW-0547">Nucleotide-binding</keyword>
<feature type="compositionally biased region" description="Polar residues" evidence="2">
    <location>
        <begin position="269"/>
        <end position="281"/>
    </location>
</feature>
<dbReference type="InterPro" id="IPR051681">
    <property type="entry name" value="Ser/Thr_Kinases-Pseudokinases"/>
</dbReference>
<dbReference type="InterPro" id="IPR008266">
    <property type="entry name" value="Tyr_kinase_AS"/>
</dbReference>
<dbReference type="Pfam" id="PF07714">
    <property type="entry name" value="PK_Tyr_Ser-Thr"/>
    <property type="match status" value="2"/>
</dbReference>
<protein>
    <recommendedName>
        <fullName evidence="4">Protein kinase domain-containing protein</fullName>
    </recommendedName>
</protein>
<dbReference type="Proteomes" id="UP001491310">
    <property type="component" value="Unassembled WGS sequence"/>
</dbReference>
<evidence type="ECO:0000313" key="5">
    <source>
        <dbReference type="EMBL" id="KAK9916138.1"/>
    </source>
</evidence>
<gene>
    <name evidence="5" type="ORF">WJX75_009083</name>
</gene>
<sequence length="531" mass="57761">MADRTEVSSKRRATACVTGAILHIIILSQILEFVTAKAGADEAFWSWAAAIMLTLTAILCIYWFQRLLCRSTDVVGRNVAYDGGCQETLQQHGITLQEVLGRGMFGMVYKGEYQGGTVAVKIAEVTVPKVHARTHLTEVKVASSLTHPNVVNLYKAVVERVKPERTGLRRKISSLSSKSSSDWGEVFASSPEQPKAEGAMSPGGLSNISSTTEAAWSYNLISSPASVGVGASDMEGSGSLPGSPLQDGDGIPPPPVSVFQASPPRGHQRQSSADSPTSQMLPSFLRMSRRRSPTESITGSSERREAEGSSAQDLGSVRSASMVTFRCIFVMEFCDAGTLWVAVMQGTYHRADGQPRMHSILCTAVEVAEGVAHMHAHRIVHRDLTSRNVLLKHEPAIQRTRAKVSDFGLSMLFKPGQEQAVAMQHGTLAFMPPELLTNDILSYATDVYSFGMLLWEMIACKTPYAGLSEQQIIHRKLHEPEDMPSPATCPAVLADLMQACLNRQPSQRPTMATITSRLHALLAMFWSDDDS</sequence>
<evidence type="ECO:0000256" key="2">
    <source>
        <dbReference type="SAM" id="MobiDB-lite"/>
    </source>
</evidence>
<dbReference type="InterPro" id="IPR011009">
    <property type="entry name" value="Kinase-like_dom_sf"/>
</dbReference>